<organism evidence="10 11">
    <name type="scientific">Desmophyllum pertusum</name>
    <dbReference type="NCBI Taxonomy" id="174260"/>
    <lineage>
        <taxon>Eukaryota</taxon>
        <taxon>Metazoa</taxon>
        <taxon>Cnidaria</taxon>
        <taxon>Anthozoa</taxon>
        <taxon>Hexacorallia</taxon>
        <taxon>Scleractinia</taxon>
        <taxon>Caryophylliina</taxon>
        <taxon>Caryophylliidae</taxon>
        <taxon>Desmophyllum</taxon>
    </lineage>
</organism>
<keyword evidence="5 8" id="KW-0472">Membrane</keyword>
<dbReference type="GO" id="GO:0004930">
    <property type="term" value="F:G protein-coupled receptor activity"/>
    <property type="evidence" value="ECO:0007669"/>
    <property type="project" value="UniProtKB-KW"/>
</dbReference>
<dbReference type="InterPro" id="IPR017452">
    <property type="entry name" value="GPCR_Rhodpsn_7TM"/>
</dbReference>
<dbReference type="EMBL" id="MU826363">
    <property type="protein sequence ID" value="KAJ7378734.1"/>
    <property type="molecule type" value="Genomic_DNA"/>
</dbReference>
<keyword evidence="2 8" id="KW-0812">Transmembrane</keyword>
<keyword evidence="6" id="KW-0675">Receptor</keyword>
<comment type="caution">
    <text evidence="10">The sequence shown here is derived from an EMBL/GenBank/DDBJ whole genome shotgun (WGS) entry which is preliminary data.</text>
</comment>
<evidence type="ECO:0000259" key="9">
    <source>
        <dbReference type="PROSITE" id="PS50262"/>
    </source>
</evidence>
<accession>A0A9X0CZ19</accession>
<evidence type="ECO:0000313" key="10">
    <source>
        <dbReference type="EMBL" id="KAJ7378734.1"/>
    </source>
</evidence>
<reference evidence="10" key="1">
    <citation type="submission" date="2023-01" db="EMBL/GenBank/DDBJ databases">
        <title>Genome assembly of the deep-sea coral Lophelia pertusa.</title>
        <authorList>
            <person name="Herrera S."/>
            <person name="Cordes E."/>
        </authorList>
    </citation>
    <scope>NUCLEOTIDE SEQUENCE</scope>
    <source>
        <strain evidence="10">USNM1676648</strain>
        <tissue evidence="10">Polyp</tissue>
    </source>
</reference>
<dbReference type="PROSITE" id="PS50262">
    <property type="entry name" value="G_PROTEIN_RECEP_F1_2"/>
    <property type="match status" value="1"/>
</dbReference>
<feature type="transmembrane region" description="Helical" evidence="8">
    <location>
        <begin position="101"/>
        <end position="121"/>
    </location>
</feature>
<name>A0A9X0CZ19_9CNID</name>
<feature type="transmembrane region" description="Helical" evidence="8">
    <location>
        <begin position="141"/>
        <end position="164"/>
    </location>
</feature>
<evidence type="ECO:0000256" key="5">
    <source>
        <dbReference type="ARBA" id="ARBA00023136"/>
    </source>
</evidence>
<dbReference type="AlphaFoldDB" id="A0A9X0CZ19"/>
<comment type="subcellular location">
    <subcellularLocation>
        <location evidence="1">Membrane</location>
        <topology evidence="1">Multi-pass membrane protein</topology>
    </subcellularLocation>
</comment>
<dbReference type="PANTHER" id="PTHR45695">
    <property type="entry name" value="LEUCOKININ RECEPTOR-RELATED"/>
    <property type="match status" value="1"/>
</dbReference>
<keyword evidence="4" id="KW-0297">G-protein coupled receptor</keyword>
<keyword evidence="11" id="KW-1185">Reference proteome</keyword>
<evidence type="ECO:0000313" key="11">
    <source>
        <dbReference type="Proteomes" id="UP001163046"/>
    </source>
</evidence>
<dbReference type="CDD" id="cd00637">
    <property type="entry name" value="7tm_classA_rhodopsin-like"/>
    <property type="match status" value="1"/>
</dbReference>
<evidence type="ECO:0000256" key="1">
    <source>
        <dbReference type="ARBA" id="ARBA00004141"/>
    </source>
</evidence>
<dbReference type="OrthoDB" id="9835116at2759"/>
<feature type="domain" description="G-protein coupled receptors family 1 profile" evidence="9">
    <location>
        <begin position="1"/>
        <end position="161"/>
    </location>
</feature>
<evidence type="ECO:0000256" key="7">
    <source>
        <dbReference type="ARBA" id="ARBA00023224"/>
    </source>
</evidence>
<keyword evidence="7" id="KW-0807">Transducer</keyword>
<dbReference type="GO" id="GO:0005886">
    <property type="term" value="C:plasma membrane"/>
    <property type="evidence" value="ECO:0007669"/>
    <property type="project" value="TreeGrafter"/>
</dbReference>
<keyword evidence="3 8" id="KW-1133">Transmembrane helix</keyword>
<dbReference type="Gene3D" id="1.20.1070.10">
    <property type="entry name" value="Rhodopsin 7-helix transmembrane proteins"/>
    <property type="match status" value="1"/>
</dbReference>
<protein>
    <recommendedName>
        <fullName evidence="9">G-protein coupled receptors family 1 profile domain-containing protein</fullName>
    </recommendedName>
</protein>
<evidence type="ECO:0000256" key="3">
    <source>
        <dbReference type="ARBA" id="ARBA00022989"/>
    </source>
</evidence>
<dbReference type="PANTHER" id="PTHR45695:SF9">
    <property type="entry name" value="LEUCOKININ RECEPTOR"/>
    <property type="match status" value="1"/>
</dbReference>
<evidence type="ECO:0000256" key="6">
    <source>
        <dbReference type="ARBA" id="ARBA00023170"/>
    </source>
</evidence>
<evidence type="ECO:0000256" key="8">
    <source>
        <dbReference type="SAM" id="Phobius"/>
    </source>
</evidence>
<dbReference type="Proteomes" id="UP001163046">
    <property type="component" value="Unassembled WGS sequence"/>
</dbReference>
<gene>
    <name evidence="10" type="ORF">OS493_021316</name>
</gene>
<sequence>MFVIARLRDEQNRALSSVTRQSVCAEELQGGSLLIQTSDENQEEVALVDIAVDSKKEKVKHPQHKSAILYQNFEEQEEKENSTNNEIPQMNNKTFELENDLLKMVFALVLIFVICYIPYQIQFLMFEFQVEAFLYWPHRNTFTRLVFTLTCLPSALHPVCYGMMSKFITKRLSE</sequence>
<proteinExistence type="predicted"/>
<dbReference type="SUPFAM" id="SSF81321">
    <property type="entry name" value="Family A G protein-coupled receptor-like"/>
    <property type="match status" value="1"/>
</dbReference>
<evidence type="ECO:0000256" key="2">
    <source>
        <dbReference type="ARBA" id="ARBA00022692"/>
    </source>
</evidence>
<evidence type="ECO:0000256" key="4">
    <source>
        <dbReference type="ARBA" id="ARBA00023040"/>
    </source>
</evidence>